<accession>A0A0F9K6C4</accession>
<name>A0A0F9K6C4_9ZZZZ</name>
<evidence type="ECO:0000313" key="1">
    <source>
        <dbReference type="EMBL" id="KKM70226.1"/>
    </source>
</evidence>
<dbReference type="AlphaFoldDB" id="A0A0F9K6C4"/>
<proteinExistence type="predicted"/>
<reference evidence="1" key="1">
    <citation type="journal article" date="2015" name="Nature">
        <title>Complex archaea that bridge the gap between prokaryotes and eukaryotes.</title>
        <authorList>
            <person name="Spang A."/>
            <person name="Saw J.H."/>
            <person name="Jorgensen S.L."/>
            <person name="Zaremba-Niedzwiedzka K."/>
            <person name="Martijn J."/>
            <person name="Lind A.E."/>
            <person name="van Eijk R."/>
            <person name="Schleper C."/>
            <person name="Guy L."/>
            <person name="Ettema T.J."/>
        </authorList>
    </citation>
    <scope>NUCLEOTIDE SEQUENCE</scope>
</reference>
<protein>
    <submittedName>
        <fullName evidence="1">Uncharacterized protein</fullName>
    </submittedName>
</protein>
<organism evidence="1">
    <name type="scientific">marine sediment metagenome</name>
    <dbReference type="NCBI Taxonomy" id="412755"/>
    <lineage>
        <taxon>unclassified sequences</taxon>
        <taxon>metagenomes</taxon>
        <taxon>ecological metagenomes</taxon>
    </lineage>
</organism>
<feature type="non-terminal residue" evidence="1">
    <location>
        <position position="700"/>
    </location>
</feature>
<comment type="caution">
    <text evidence="1">The sequence shown here is derived from an EMBL/GenBank/DDBJ whole genome shotgun (WGS) entry which is preliminary data.</text>
</comment>
<dbReference type="EMBL" id="LAZR01009854">
    <property type="protein sequence ID" value="KKM70226.1"/>
    <property type="molecule type" value="Genomic_DNA"/>
</dbReference>
<sequence length="700" mass="76142">MVAYDKDDVLFGRIEYRRQKIPKATFFLKDNIDVTPDDSIGITGNYTTEGSTGSESIFSGLIDNADFGANQQIQVDSLAEELLQERPEGTYVGYSEVIWGEMLKNASLGSITINYTESTLTIVPANITTSIGFDDDAPHGNNNAVLWDDIDEGLGSPDGYALRGGASDWLQMNLTTHSLSANYHYYIYQADIKVRAKRAAGAGATYQAKFYDGSSWSSLGTDKSLTEDYATTTTSFSLSNLTEDDITNFKAYIECSDPTNIPYFDTIDVVIYYRYYNDFTDPGSYKQTIVVEGEKSLADYGNLFALLEQQTWYLAADLTIKFNDGDKDSATDFTTTDDMWDVIGTQNTKSYTRVFLKGGYVGGGQITAETGSGFPLWKDTYSNITDQTQLDNLASALLTENSANQYIIKLERRNSTDGLYQVGETITLPDTGDPGNTAKQIKFSGSNRTIPDGQYIINKVDYYISNGTYHRIDIEIIDGLIFSNSPEDITTGTNAANIADEATVQVAQVGGGAGIGEANTASNIGTDGVGVYDSKSGVTLRFRNIAPASSKITVVENGDDIDIDVAATLDNIFDLGKVIDGANSEANAFGVGDGTDLLKFYTLAGEPIIKVIGDYGVIFNSDNATWVGISIQEDGVNYLDLFWNKASNYSEISSSGPIRIMPSSITADYLEFYTAGGVPKIKVIGGGWYYLETDNATWVG</sequence>
<gene>
    <name evidence="1" type="ORF">LCGC14_1442810</name>
</gene>